<gene>
    <name evidence="7" type="ORF">MNB_SM-5-416</name>
</gene>
<evidence type="ECO:0000313" key="7">
    <source>
        <dbReference type="EMBL" id="SFV51861.1"/>
    </source>
</evidence>
<dbReference type="SUPFAM" id="SSF56954">
    <property type="entry name" value="Outer membrane efflux proteins (OEP)"/>
    <property type="match status" value="1"/>
</dbReference>
<keyword evidence="4" id="KW-0812">Transmembrane</keyword>
<name>A0A1W1BE64_9ZZZZ</name>
<dbReference type="PANTHER" id="PTHR30026:SF20">
    <property type="entry name" value="OUTER MEMBRANE PROTEIN TOLC"/>
    <property type="match status" value="1"/>
</dbReference>
<evidence type="ECO:0000256" key="4">
    <source>
        <dbReference type="ARBA" id="ARBA00022692"/>
    </source>
</evidence>
<evidence type="ECO:0000256" key="2">
    <source>
        <dbReference type="ARBA" id="ARBA00022448"/>
    </source>
</evidence>
<keyword evidence="2" id="KW-0813">Transport</keyword>
<evidence type="ECO:0000256" key="1">
    <source>
        <dbReference type="ARBA" id="ARBA00004442"/>
    </source>
</evidence>
<keyword evidence="6" id="KW-0998">Cell outer membrane</keyword>
<evidence type="ECO:0000256" key="3">
    <source>
        <dbReference type="ARBA" id="ARBA00022452"/>
    </source>
</evidence>
<dbReference type="InterPro" id="IPR003423">
    <property type="entry name" value="OMP_efflux"/>
</dbReference>
<evidence type="ECO:0000256" key="5">
    <source>
        <dbReference type="ARBA" id="ARBA00023136"/>
    </source>
</evidence>
<dbReference type="InterPro" id="IPR051906">
    <property type="entry name" value="TolC-like"/>
</dbReference>
<sequence>MKAFKLSLLLFLGSNLFANENNATLDAYISKYKQDTFGYEYEKNEAESSKLRDSWIAPININYSLSRSKPYDKEQQNESAAIRMDQPIFQSGGIYYGIKFANANRRYGNYSIDVAKRKMIKDAVALLMQIKQISLKIQKQSLLIKNSEINLKQKQEEYLSGRLDSGFLDNAIIQKNIVTQTLYDIQTAKEKLITQFHTLSDLDYKTARIPHLEFITQEDFIKHNIVLQKRDVEVEKNRYAKDVRIAKYLPKVSFTAGYNWSKSSGQQMYAGGKLFDSSNEINYYDYGLRVNIPLDINTFRDIESAKVDYLKSKVVKKDKERELQALFEQVMHNITNVDKKIALSNENKKLYAKLLRDTKELYEAGYKTEYDMKTLQNSLAIQELDTKIYEMDKQLELLTLYEMYVNGGK</sequence>
<dbReference type="GO" id="GO:0009279">
    <property type="term" value="C:cell outer membrane"/>
    <property type="evidence" value="ECO:0007669"/>
    <property type="project" value="UniProtKB-SubCell"/>
</dbReference>
<dbReference type="Pfam" id="PF02321">
    <property type="entry name" value="OEP"/>
    <property type="match status" value="1"/>
</dbReference>
<proteinExistence type="predicted"/>
<organism evidence="7">
    <name type="scientific">hydrothermal vent metagenome</name>
    <dbReference type="NCBI Taxonomy" id="652676"/>
    <lineage>
        <taxon>unclassified sequences</taxon>
        <taxon>metagenomes</taxon>
        <taxon>ecological metagenomes</taxon>
    </lineage>
</organism>
<keyword evidence="3" id="KW-1134">Transmembrane beta strand</keyword>
<accession>A0A1W1BE64</accession>
<dbReference type="Gene3D" id="1.20.1600.10">
    <property type="entry name" value="Outer membrane efflux proteins (OEP)"/>
    <property type="match status" value="1"/>
</dbReference>
<dbReference type="AlphaFoldDB" id="A0A1W1BE64"/>
<dbReference type="GO" id="GO:0015288">
    <property type="term" value="F:porin activity"/>
    <property type="evidence" value="ECO:0007669"/>
    <property type="project" value="TreeGrafter"/>
</dbReference>
<protein>
    <recommendedName>
        <fullName evidence="8">Heavy metal RND efflux outer membrane protein, CzcC family</fullName>
    </recommendedName>
</protein>
<evidence type="ECO:0000256" key="6">
    <source>
        <dbReference type="ARBA" id="ARBA00023237"/>
    </source>
</evidence>
<keyword evidence="5" id="KW-0472">Membrane</keyword>
<dbReference type="EMBL" id="FPHH01000014">
    <property type="protein sequence ID" value="SFV51861.1"/>
    <property type="molecule type" value="Genomic_DNA"/>
</dbReference>
<dbReference type="PANTHER" id="PTHR30026">
    <property type="entry name" value="OUTER MEMBRANE PROTEIN TOLC"/>
    <property type="match status" value="1"/>
</dbReference>
<reference evidence="7" key="1">
    <citation type="submission" date="2016-10" db="EMBL/GenBank/DDBJ databases">
        <authorList>
            <person name="de Groot N.N."/>
        </authorList>
    </citation>
    <scope>NUCLEOTIDE SEQUENCE</scope>
</reference>
<dbReference type="GO" id="GO:1990281">
    <property type="term" value="C:efflux pump complex"/>
    <property type="evidence" value="ECO:0007669"/>
    <property type="project" value="TreeGrafter"/>
</dbReference>
<dbReference type="GO" id="GO:0015562">
    <property type="term" value="F:efflux transmembrane transporter activity"/>
    <property type="evidence" value="ECO:0007669"/>
    <property type="project" value="InterPro"/>
</dbReference>
<evidence type="ECO:0008006" key="8">
    <source>
        <dbReference type="Google" id="ProtNLM"/>
    </source>
</evidence>
<comment type="subcellular location">
    <subcellularLocation>
        <location evidence="1">Cell outer membrane</location>
    </subcellularLocation>
</comment>